<name>A0A9K3K535_9STRA</name>
<dbReference type="FunFam" id="3.40.50.1110:FF:000002">
    <property type="entry name" value="isoamyl acetate-hydrolyzing esterase 1 homolog"/>
    <property type="match status" value="1"/>
</dbReference>
<keyword evidence="1" id="KW-0378">Hydrolase</keyword>
<dbReference type="Proteomes" id="UP000693970">
    <property type="component" value="Unassembled WGS sequence"/>
</dbReference>
<evidence type="ECO:0000313" key="4">
    <source>
        <dbReference type="EMBL" id="KAG7337117.1"/>
    </source>
</evidence>
<dbReference type="GO" id="GO:0016787">
    <property type="term" value="F:hydrolase activity"/>
    <property type="evidence" value="ECO:0007669"/>
    <property type="project" value="UniProtKB-KW"/>
</dbReference>
<reference evidence="4" key="2">
    <citation type="submission" date="2021-04" db="EMBL/GenBank/DDBJ databases">
        <authorList>
            <person name="Podell S."/>
        </authorList>
    </citation>
    <scope>NUCLEOTIDE SEQUENCE</scope>
    <source>
        <strain evidence="4">Hildebrandi</strain>
    </source>
</reference>
<evidence type="ECO:0000256" key="2">
    <source>
        <dbReference type="SAM" id="Phobius"/>
    </source>
</evidence>
<protein>
    <submittedName>
        <fullName evidence="4">Lysophospholipase L1-like esterase</fullName>
    </submittedName>
</protein>
<gene>
    <name evidence="4" type="ORF">IV203_006583</name>
</gene>
<proteinExistence type="predicted"/>
<dbReference type="InterPro" id="IPR013830">
    <property type="entry name" value="SGNH_hydro"/>
</dbReference>
<dbReference type="Pfam" id="PF13472">
    <property type="entry name" value="Lipase_GDSL_2"/>
    <property type="match status" value="1"/>
</dbReference>
<evidence type="ECO:0000259" key="3">
    <source>
        <dbReference type="Pfam" id="PF13472"/>
    </source>
</evidence>
<dbReference type="OrthoDB" id="671439at2759"/>
<keyword evidence="2" id="KW-1133">Transmembrane helix</keyword>
<dbReference type="EMBL" id="JAGRRH010000094">
    <property type="protein sequence ID" value="KAG7337117.1"/>
    <property type="molecule type" value="Genomic_DNA"/>
</dbReference>
<organism evidence="4 5">
    <name type="scientific">Nitzschia inconspicua</name>
    <dbReference type="NCBI Taxonomy" id="303405"/>
    <lineage>
        <taxon>Eukaryota</taxon>
        <taxon>Sar</taxon>
        <taxon>Stramenopiles</taxon>
        <taxon>Ochrophyta</taxon>
        <taxon>Bacillariophyta</taxon>
        <taxon>Bacillariophyceae</taxon>
        <taxon>Bacillariophycidae</taxon>
        <taxon>Bacillariales</taxon>
        <taxon>Bacillariaceae</taxon>
        <taxon>Nitzschia</taxon>
    </lineage>
</organism>
<sequence>MHDTALPRLTHRQRLSRTAQSWNTKNYLVLLLIIFSPAMTLPKFLLLGDSLTQTSFEGWGATLADRYQRRADILIRGCSGYNTRWYLLYADSHGIFEEQPAERITLVTIFFGANDAALKDLDAKHVPLTEYQENLKTLVQKAKSAYPKARILLIAPPPVHREQRLIFQKQRYGDKATGIPERTSEHTQLYAKACVQVAQELNLPCLDLFSGMMESSTDFGSYLSDGLHFNQNGHKFVGQELLQAIDQHFPELAVQPDPITGQSNNSGSSCKGLPSSGSLILLLKTRRIRNKPRAPFPYNESFVFIHSLL</sequence>
<dbReference type="InterPro" id="IPR045136">
    <property type="entry name" value="Iah1-like"/>
</dbReference>
<feature type="domain" description="SGNH hydrolase-type esterase" evidence="3">
    <location>
        <begin position="46"/>
        <end position="235"/>
    </location>
</feature>
<dbReference type="PANTHER" id="PTHR14209:SF19">
    <property type="entry name" value="ISOAMYL ACETATE-HYDROLYZING ESTERASE 1 HOMOLOG"/>
    <property type="match status" value="1"/>
</dbReference>
<evidence type="ECO:0000313" key="5">
    <source>
        <dbReference type="Proteomes" id="UP000693970"/>
    </source>
</evidence>
<keyword evidence="2" id="KW-0472">Membrane</keyword>
<evidence type="ECO:0000256" key="1">
    <source>
        <dbReference type="ARBA" id="ARBA00022801"/>
    </source>
</evidence>
<feature type="transmembrane region" description="Helical" evidence="2">
    <location>
        <begin position="27"/>
        <end position="46"/>
    </location>
</feature>
<comment type="caution">
    <text evidence="4">The sequence shown here is derived from an EMBL/GenBank/DDBJ whole genome shotgun (WGS) entry which is preliminary data.</text>
</comment>
<dbReference type="AlphaFoldDB" id="A0A9K3K535"/>
<dbReference type="PANTHER" id="PTHR14209">
    <property type="entry name" value="ISOAMYL ACETATE-HYDROLYZING ESTERASE 1"/>
    <property type="match status" value="1"/>
</dbReference>
<keyword evidence="5" id="KW-1185">Reference proteome</keyword>
<keyword evidence="2" id="KW-0812">Transmembrane</keyword>
<reference evidence="4" key="1">
    <citation type="journal article" date="2021" name="Sci. Rep.">
        <title>Diploid genomic architecture of Nitzschia inconspicua, an elite biomass production diatom.</title>
        <authorList>
            <person name="Oliver A."/>
            <person name="Podell S."/>
            <person name="Pinowska A."/>
            <person name="Traller J.C."/>
            <person name="Smith S.R."/>
            <person name="McClure R."/>
            <person name="Beliaev A."/>
            <person name="Bohutskyi P."/>
            <person name="Hill E.A."/>
            <person name="Rabines A."/>
            <person name="Zheng H."/>
            <person name="Allen L.Z."/>
            <person name="Kuo A."/>
            <person name="Grigoriev I.V."/>
            <person name="Allen A.E."/>
            <person name="Hazlebeck D."/>
            <person name="Allen E.E."/>
        </authorList>
    </citation>
    <scope>NUCLEOTIDE SEQUENCE</scope>
    <source>
        <strain evidence="4">Hildebrandi</strain>
    </source>
</reference>
<dbReference type="CDD" id="cd01838">
    <property type="entry name" value="Isoamyl_acetate_hydrolase_like"/>
    <property type="match status" value="1"/>
</dbReference>
<accession>A0A9K3K535</accession>